<evidence type="ECO:0000313" key="2">
    <source>
        <dbReference type="EMBL" id="CAF3957063.1"/>
    </source>
</evidence>
<feature type="compositionally biased region" description="Basic and acidic residues" evidence="1">
    <location>
        <begin position="429"/>
        <end position="446"/>
    </location>
</feature>
<accession>A0A819L854</accession>
<comment type="caution">
    <text evidence="2">The sequence shown here is derived from an EMBL/GenBank/DDBJ whole genome shotgun (WGS) entry which is preliminary data.</text>
</comment>
<evidence type="ECO:0000313" key="3">
    <source>
        <dbReference type="Proteomes" id="UP000663844"/>
    </source>
</evidence>
<dbReference type="Gene3D" id="3.90.176.10">
    <property type="entry name" value="Toxin ADP-ribosyltransferase, Chain A, domain 1"/>
    <property type="match status" value="1"/>
</dbReference>
<organism evidence="2 3">
    <name type="scientific">Adineta steineri</name>
    <dbReference type="NCBI Taxonomy" id="433720"/>
    <lineage>
        <taxon>Eukaryota</taxon>
        <taxon>Metazoa</taxon>
        <taxon>Spiralia</taxon>
        <taxon>Gnathifera</taxon>
        <taxon>Rotifera</taxon>
        <taxon>Eurotatoria</taxon>
        <taxon>Bdelloidea</taxon>
        <taxon>Adinetida</taxon>
        <taxon>Adinetidae</taxon>
        <taxon>Adineta</taxon>
    </lineage>
</organism>
<proteinExistence type="predicted"/>
<sequence length="471" mass="55391">MARVNEKNIQSSHREFLTVENFIGVWLDANINHRSDDYQSLFTQVQQLIDLIVPFTDPESCMDFISDIKNEKIFLIISGSLGEKMISLLQNFSQINSIYIYCDNKAKHEKWANKEKKIQGVFTKTQAIYDVFRRDIRQCQDDLVSFNMLSSAYDLNQSDQLFIYIQILKDILIHMECEPNSKLDFIDFCHSRYQHNPYQLDIIREFKNDYKQSSAIWWYTRECFISSMLNKAFRIHDIDILIKMNFFIQDLHQEIKRLHSKLNKQNHLTIYRGQGITEGEFQKILDNSNGFISFNNFLITTTDKNVSLVYACSARDNHGLVGVIFQINIDQSQAIFTPLHKIDYYSESTKEILFTINTIFRIHNIHQIENGLWEIQLTLTADDNEQLKNITKLMQKEFEGKNEIEQLHAIMTKIQMAGEFESEYIETQTSHEHPVHEETEAHHTDMETEQAVQENARNDEFESEHPVVAPE</sequence>
<dbReference type="Proteomes" id="UP000663844">
    <property type="component" value="Unassembled WGS sequence"/>
</dbReference>
<feature type="region of interest" description="Disordered" evidence="1">
    <location>
        <begin position="428"/>
        <end position="471"/>
    </location>
</feature>
<evidence type="ECO:0000256" key="1">
    <source>
        <dbReference type="SAM" id="MobiDB-lite"/>
    </source>
</evidence>
<dbReference type="EMBL" id="CAJOAZ010002756">
    <property type="protein sequence ID" value="CAF3957063.1"/>
    <property type="molecule type" value="Genomic_DNA"/>
</dbReference>
<feature type="compositionally biased region" description="Basic and acidic residues" evidence="1">
    <location>
        <begin position="456"/>
        <end position="465"/>
    </location>
</feature>
<gene>
    <name evidence="2" type="ORF">OXD698_LOCUS27026</name>
</gene>
<name>A0A819L854_9BILA</name>
<dbReference type="AlphaFoldDB" id="A0A819L854"/>
<protein>
    <submittedName>
        <fullName evidence="2">Uncharacterized protein</fullName>
    </submittedName>
</protein>
<reference evidence="2" key="1">
    <citation type="submission" date="2021-02" db="EMBL/GenBank/DDBJ databases">
        <authorList>
            <person name="Nowell W R."/>
        </authorList>
    </citation>
    <scope>NUCLEOTIDE SEQUENCE</scope>
</reference>
<dbReference type="SUPFAM" id="SSF56399">
    <property type="entry name" value="ADP-ribosylation"/>
    <property type="match status" value="1"/>
</dbReference>